<dbReference type="eggNOG" id="COG1216">
    <property type="taxonomic scope" value="Bacteria"/>
</dbReference>
<reference evidence="3" key="1">
    <citation type="submission" date="2016-10" db="EMBL/GenBank/DDBJ databases">
        <authorList>
            <person name="Varghese N."/>
            <person name="Submissions S."/>
        </authorList>
    </citation>
    <scope>NUCLEOTIDE SEQUENCE [LARGE SCALE GENOMIC DNA]</scope>
    <source>
        <strain evidence="3">DSM 4002</strain>
    </source>
</reference>
<dbReference type="Gene3D" id="3.90.550.10">
    <property type="entry name" value="Spore Coat Polysaccharide Biosynthesis Protein SpsA, Chain A"/>
    <property type="match status" value="1"/>
</dbReference>
<dbReference type="Pfam" id="PF13712">
    <property type="entry name" value="Glyco_tranf_2_5"/>
    <property type="match status" value="1"/>
</dbReference>
<accession>A0A1I4SGD2</accession>
<dbReference type="GO" id="GO:0016740">
    <property type="term" value="F:transferase activity"/>
    <property type="evidence" value="ECO:0007669"/>
    <property type="project" value="UniProtKB-KW"/>
</dbReference>
<proteinExistence type="predicted"/>
<dbReference type="RefSeq" id="WP_024981580.1">
    <property type="nucleotide sequence ID" value="NZ_CBCRUM010000007.1"/>
</dbReference>
<feature type="domain" description="Streptomycin biosynthesis protein StrF" evidence="1">
    <location>
        <begin position="16"/>
        <end position="188"/>
    </location>
</feature>
<evidence type="ECO:0000313" key="3">
    <source>
        <dbReference type="Proteomes" id="UP000182961"/>
    </source>
</evidence>
<evidence type="ECO:0000259" key="1">
    <source>
        <dbReference type="Pfam" id="PF13712"/>
    </source>
</evidence>
<sequence>MISLIICSRTTALSELLVQNIESTIGCNFEWIVIDNSENRYSIFEAYNLGIQKSKGKYLCFVHDDVLFHTQSWGQRIVSIFESDTSIGLLGIAGAKVKTKMPSAWWDCDSQYIRMHLKQHFKNGEVRDWTIGHQTAPLEEVVAIDGVFMMARKDNSIRFLESLTGFHNYDLNLSFEYLQKGYKIMVTNLIYIEHFSIGKLDAAWYASTLKIHNHYRSLLPRKVTISNDLKSLEFKNGARFLQGLWENRMFNKAIVFWMRLIVLKPISRFHFHFLKNIMS</sequence>
<name>A0A1I4SGD2_9FLAO</name>
<dbReference type="EMBL" id="FOUT01000001">
    <property type="protein sequence ID" value="SFM63444.1"/>
    <property type="molecule type" value="Genomic_DNA"/>
</dbReference>
<dbReference type="AlphaFoldDB" id="A0A1I4SGD2"/>
<evidence type="ECO:0000313" key="2">
    <source>
        <dbReference type="EMBL" id="SFM63444.1"/>
    </source>
</evidence>
<dbReference type="InterPro" id="IPR029044">
    <property type="entry name" value="Nucleotide-diphossugar_trans"/>
</dbReference>
<organism evidence="2 3">
    <name type="scientific">Flavobacterium succinicans</name>
    <dbReference type="NCBI Taxonomy" id="29536"/>
    <lineage>
        <taxon>Bacteria</taxon>
        <taxon>Pseudomonadati</taxon>
        <taxon>Bacteroidota</taxon>
        <taxon>Flavobacteriia</taxon>
        <taxon>Flavobacteriales</taxon>
        <taxon>Flavobacteriaceae</taxon>
        <taxon>Flavobacterium</taxon>
    </lineage>
</organism>
<gene>
    <name evidence="2" type="ORF">SAMN05444143_101815</name>
</gene>
<dbReference type="InterPro" id="IPR059123">
    <property type="entry name" value="StrF_dom"/>
</dbReference>
<dbReference type="Proteomes" id="UP000182961">
    <property type="component" value="Unassembled WGS sequence"/>
</dbReference>
<protein>
    <submittedName>
        <fullName evidence="2">Glycosyltransferase like family protein</fullName>
    </submittedName>
</protein>
<dbReference type="SUPFAM" id="SSF53448">
    <property type="entry name" value="Nucleotide-diphospho-sugar transferases"/>
    <property type="match status" value="1"/>
</dbReference>
<keyword evidence="3" id="KW-1185">Reference proteome</keyword>
<keyword evidence="2" id="KW-0808">Transferase</keyword>